<dbReference type="CDD" id="cd19821">
    <property type="entry name" value="Bbox1_BBX-like"/>
    <property type="match status" value="1"/>
</dbReference>
<proteinExistence type="predicted"/>
<comment type="caution">
    <text evidence="7">The sequence shown here is derived from an EMBL/GenBank/DDBJ whole genome shotgun (WGS) entry which is preliminary data.</text>
</comment>
<reference evidence="7 8" key="1">
    <citation type="journal article" date="2024" name="G3 (Bethesda)">
        <title>Genome assembly of Hibiscus sabdariffa L. provides insights into metabolisms of medicinal natural products.</title>
        <authorList>
            <person name="Kim T."/>
        </authorList>
    </citation>
    <scope>NUCLEOTIDE SEQUENCE [LARGE SCALE GENOMIC DNA]</scope>
    <source>
        <strain evidence="7">TK-2024</strain>
        <tissue evidence="7">Old leaves</tissue>
    </source>
</reference>
<dbReference type="InterPro" id="IPR000315">
    <property type="entry name" value="Znf_B-box"/>
</dbReference>
<dbReference type="PANTHER" id="PTHR31717:SF142">
    <property type="entry name" value="B-BOX DOMAIN PROTEIN 30-RELATED"/>
    <property type="match status" value="1"/>
</dbReference>
<evidence type="ECO:0000256" key="4">
    <source>
        <dbReference type="PROSITE-ProRule" id="PRU00024"/>
    </source>
</evidence>
<dbReference type="EMBL" id="JBBPBM010000008">
    <property type="protein sequence ID" value="KAK8572676.1"/>
    <property type="molecule type" value="Genomic_DNA"/>
</dbReference>
<dbReference type="SMART" id="SM00336">
    <property type="entry name" value="BBOX"/>
    <property type="match status" value="1"/>
</dbReference>
<dbReference type="Pfam" id="PF00643">
    <property type="entry name" value="zf-B_box"/>
    <property type="match status" value="1"/>
</dbReference>
<feature type="region of interest" description="Disordered" evidence="5">
    <location>
        <begin position="87"/>
        <end position="137"/>
    </location>
</feature>
<evidence type="ECO:0000259" key="6">
    <source>
        <dbReference type="PROSITE" id="PS50119"/>
    </source>
</evidence>
<gene>
    <name evidence="7" type="ORF">V6N12_028723</name>
</gene>
<protein>
    <recommendedName>
        <fullName evidence="6">B box-type domain-containing protein</fullName>
    </recommendedName>
</protein>
<dbReference type="Proteomes" id="UP001472677">
    <property type="component" value="Unassembled WGS sequence"/>
</dbReference>
<organism evidence="7 8">
    <name type="scientific">Hibiscus sabdariffa</name>
    <name type="common">roselle</name>
    <dbReference type="NCBI Taxonomy" id="183260"/>
    <lineage>
        <taxon>Eukaryota</taxon>
        <taxon>Viridiplantae</taxon>
        <taxon>Streptophyta</taxon>
        <taxon>Embryophyta</taxon>
        <taxon>Tracheophyta</taxon>
        <taxon>Spermatophyta</taxon>
        <taxon>Magnoliopsida</taxon>
        <taxon>eudicotyledons</taxon>
        <taxon>Gunneridae</taxon>
        <taxon>Pentapetalae</taxon>
        <taxon>rosids</taxon>
        <taxon>malvids</taxon>
        <taxon>Malvales</taxon>
        <taxon>Malvaceae</taxon>
        <taxon>Malvoideae</taxon>
        <taxon>Hibiscus</taxon>
    </lineage>
</organism>
<evidence type="ECO:0000313" key="8">
    <source>
        <dbReference type="Proteomes" id="UP001472677"/>
    </source>
</evidence>
<feature type="compositionally biased region" description="Low complexity" evidence="5">
    <location>
        <begin position="124"/>
        <end position="137"/>
    </location>
</feature>
<evidence type="ECO:0000256" key="5">
    <source>
        <dbReference type="SAM" id="MobiDB-lite"/>
    </source>
</evidence>
<dbReference type="PANTHER" id="PTHR31717">
    <property type="entry name" value="ZINC FINGER PROTEIN CONSTANS-LIKE 10"/>
    <property type="match status" value="1"/>
</dbReference>
<evidence type="ECO:0000256" key="2">
    <source>
        <dbReference type="ARBA" id="ARBA00022771"/>
    </source>
</evidence>
<name>A0ABR2F6M8_9ROSI</name>
<evidence type="ECO:0000256" key="1">
    <source>
        <dbReference type="ARBA" id="ARBA00022723"/>
    </source>
</evidence>
<feature type="domain" description="B box-type" evidence="6">
    <location>
        <begin position="2"/>
        <end position="48"/>
    </location>
</feature>
<keyword evidence="2 4" id="KW-0863">Zinc-finger</keyword>
<dbReference type="PROSITE" id="PS50119">
    <property type="entry name" value="ZF_BBOX"/>
    <property type="match status" value="1"/>
</dbReference>
<feature type="compositionally biased region" description="Low complexity" evidence="5">
    <location>
        <begin position="88"/>
        <end position="114"/>
    </location>
</feature>
<keyword evidence="3" id="KW-0862">Zinc</keyword>
<evidence type="ECO:0000256" key="3">
    <source>
        <dbReference type="ARBA" id="ARBA00022833"/>
    </source>
</evidence>
<dbReference type="InterPro" id="IPR049808">
    <property type="entry name" value="CONSTANS-like_Bbox1"/>
</dbReference>
<evidence type="ECO:0000313" key="7">
    <source>
        <dbReference type="EMBL" id="KAK8572676.1"/>
    </source>
</evidence>
<keyword evidence="8" id="KW-1185">Reference proteome</keyword>
<keyword evidence="1" id="KW-0479">Metal-binding</keyword>
<accession>A0ABR2F6M8</accession>
<sequence length="251" mass="27656">MKTGNLCELCKEEASVYCSADSAFLCWNCDYKVHHANFLVSRHVRRILCTNCKSFCQSEHLWGFQSQSSHHLCKACSSEKPSDPMPCSALSSSSSSSSSSDSDCLSTSESSSNDSKPKRVCVKSRSSTGSHSGVSDTDGLEGVLTVWCRKLGLKQHSSVVSAAASALRFCVERLKGLPFRLSLAAAFWLGLRRSRNTSEASWRNLKRVEELSGVPGKVIVAVEPRLARAMRLRLRKRIRPDMEEGWAECNA</sequence>